<organism evidence="1 2">
    <name type="scientific">Teladorsagia circumcincta</name>
    <name type="common">Brown stomach worm</name>
    <name type="synonym">Ostertagia circumcincta</name>
    <dbReference type="NCBI Taxonomy" id="45464"/>
    <lineage>
        <taxon>Eukaryota</taxon>
        <taxon>Metazoa</taxon>
        <taxon>Ecdysozoa</taxon>
        <taxon>Nematoda</taxon>
        <taxon>Chromadorea</taxon>
        <taxon>Rhabditida</taxon>
        <taxon>Rhabditina</taxon>
        <taxon>Rhabditomorpha</taxon>
        <taxon>Strongyloidea</taxon>
        <taxon>Trichostrongylidae</taxon>
        <taxon>Teladorsagia</taxon>
    </lineage>
</organism>
<gene>
    <name evidence="1" type="ORF">TELCIR_15380</name>
</gene>
<dbReference type="Proteomes" id="UP000230423">
    <property type="component" value="Unassembled WGS sequence"/>
</dbReference>
<evidence type="ECO:0000313" key="1">
    <source>
        <dbReference type="EMBL" id="PIO63040.1"/>
    </source>
</evidence>
<proteinExistence type="predicted"/>
<keyword evidence="2" id="KW-1185">Reference proteome</keyword>
<dbReference type="EMBL" id="KZ351360">
    <property type="protein sequence ID" value="PIO63040.1"/>
    <property type="molecule type" value="Genomic_DNA"/>
</dbReference>
<name>A0A2G9U0J9_TELCI</name>
<evidence type="ECO:0000313" key="2">
    <source>
        <dbReference type="Proteomes" id="UP000230423"/>
    </source>
</evidence>
<reference evidence="1 2" key="1">
    <citation type="submission" date="2015-09" db="EMBL/GenBank/DDBJ databases">
        <title>Draft genome of the parasitic nematode Teladorsagia circumcincta isolate WARC Sus (inbred).</title>
        <authorList>
            <person name="Mitreva M."/>
        </authorList>
    </citation>
    <scope>NUCLEOTIDE SEQUENCE [LARGE SCALE GENOMIC DNA]</scope>
    <source>
        <strain evidence="1 2">S</strain>
    </source>
</reference>
<accession>A0A2G9U0J9</accession>
<dbReference type="OrthoDB" id="10011303at2759"/>
<sequence>MVKRDSADAVHESSDCAVNNRLITTTFLHCAIIRYYQKEECSIPDVLSNSVIAGIRLQATEYHNPTTVPITATVVVAPKMRHTQDMMQSEKVVFAPTSATSVKEVTVTGKPFVLNPGKWTLGVDTKQRPFLVPIEHLPEIIDAASHVQTGDDKKVIEAIIEVPEDYDYAVVV</sequence>
<protein>
    <submittedName>
        <fullName evidence="1">Uncharacterized protein</fullName>
    </submittedName>
</protein>
<dbReference type="AlphaFoldDB" id="A0A2G9U0J9"/>